<dbReference type="EMBL" id="CAUYUJ010019325">
    <property type="protein sequence ID" value="CAK0890254.1"/>
    <property type="molecule type" value="Genomic_DNA"/>
</dbReference>
<feature type="region of interest" description="Disordered" evidence="1">
    <location>
        <begin position="118"/>
        <end position="155"/>
    </location>
</feature>
<feature type="compositionally biased region" description="Pro residues" evidence="1">
    <location>
        <begin position="128"/>
        <end position="146"/>
    </location>
</feature>
<comment type="caution">
    <text evidence="2">The sequence shown here is derived from an EMBL/GenBank/DDBJ whole genome shotgun (WGS) entry which is preliminary data.</text>
</comment>
<reference evidence="2" key="1">
    <citation type="submission" date="2023-10" db="EMBL/GenBank/DDBJ databases">
        <authorList>
            <person name="Chen Y."/>
            <person name="Shah S."/>
            <person name="Dougan E. K."/>
            <person name="Thang M."/>
            <person name="Chan C."/>
        </authorList>
    </citation>
    <scope>NUCLEOTIDE SEQUENCE [LARGE SCALE GENOMIC DNA]</scope>
</reference>
<feature type="non-terminal residue" evidence="2">
    <location>
        <position position="1"/>
    </location>
</feature>
<gene>
    <name evidence="2" type="ORF">PCOR1329_LOCUS70541</name>
</gene>
<dbReference type="Proteomes" id="UP001189429">
    <property type="component" value="Unassembled WGS sequence"/>
</dbReference>
<protein>
    <submittedName>
        <fullName evidence="2">Uncharacterized protein</fullName>
    </submittedName>
</protein>
<accession>A0ABN9WTW6</accession>
<keyword evidence="3" id="KW-1185">Reference proteome</keyword>
<sequence>QVGGSGNTIYTSPSVEYAAHPAYARFLQLDAADDRWGQLVLQCRVRPGSIRVQPSTLEEKDWPSSLRIDPNFQDNSTMEWLLEDDADVVVTALMVRELGPCADPEVYGPLAARVREDGRLGARAAAGGPPPPAPPPPLPRLAPRPPLKTQALGIL</sequence>
<organism evidence="2 3">
    <name type="scientific">Prorocentrum cordatum</name>
    <dbReference type="NCBI Taxonomy" id="2364126"/>
    <lineage>
        <taxon>Eukaryota</taxon>
        <taxon>Sar</taxon>
        <taxon>Alveolata</taxon>
        <taxon>Dinophyceae</taxon>
        <taxon>Prorocentrales</taxon>
        <taxon>Prorocentraceae</taxon>
        <taxon>Prorocentrum</taxon>
    </lineage>
</organism>
<proteinExistence type="predicted"/>
<name>A0ABN9WTW6_9DINO</name>
<evidence type="ECO:0000256" key="1">
    <source>
        <dbReference type="SAM" id="MobiDB-lite"/>
    </source>
</evidence>
<evidence type="ECO:0000313" key="3">
    <source>
        <dbReference type="Proteomes" id="UP001189429"/>
    </source>
</evidence>
<evidence type="ECO:0000313" key="2">
    <source>
        <dbReference type="EMBL" id="CAK0890254.1"/>
    </source>
</evidence>